<dbReference type="EMBL" id="HG694212">
    <property type="protein sequence ID" value="CDI85739.1"/>
    <property type="molecule type" value="Genomic_DNA"/>
</dbReference>
<feature type="region of interest" description="Disordered" evidence="1">
    <location>
        <begin position="535"/>
        <end position="622"/>
    </location>
</feature>
<feature type="compositionally biased region" description="Low complexity" evidence="1">
    <location>
        <begin position="195"/>
        <end position="213"/>
    </location>
</feature>
<feature type="region of interest" description="Disordered" evidence="1">
    <location>
        <begin position="191"/>
        <end position="213"/>
    </location>
</feature>
<dbReference type="OrthoDB" id="348477at2759"/>
<feature type="compositionally biased region" description="Basic and acidic residues" evidence="1">
    <location>
        <begin position="568"/>
        <end position="577"/>
    </location>
</feature>
<dbReference type="Proteomes" id="UP000018201">
    <property type="component" value="Unassembled WGS sequence"/>
</dbReference>
<feature type="region of interest" description="Disordered" evidence="1">
    <location>
        <begin position="1"/>
        <end position="25"/>
    </location>
</feature>
<feature type="region of interest" description="Disordered" evidence="1">
    <location>
        <begin position="249"/>
        <end position="269"/>
    </location>
</feature>
<organism evidence="2 3">
    <name type="scientific">Eimeria praecox</name>
    <dbReference type="NCBI Taxonomy" id="51316"/>
    <lineage>
        <taxon>Eukaryota</taxon>
        <taxon>Sar</taxon>
        <taxon>Alveolata</taxon>
        <taxon>Apicomplexa</taxon>
        <taxon>Conoidasida</taxon>
        <taxon>Coccidia</taxon>
        <taxon>Eucoccidiorida</taxon>
        <taxon>Eimeriorina</taxon>
        <taxon>Eimeriidae</taxon>
        <taxon>Eimeria</taxon>
    </lineage>
</organism>
<feature type="compositionally biased region" description="Gly residues" evidence="1">
    <location>
        <begin position="53"/>
        <end position="69"/>
    </location>
</feature>
<accession>U6H4U6</accession>
<dbReference type="AlphaFoldDB" id="U6H4U6"/>
<proteinExistence type="predicted"/>
<dbReference type="VEuPathDB" id="ToxoDB:EPH_0016830"/>
<feature type="region of interest" description="Disordered" evidence="1">
    <location>
        <begin position="430"/>
        <end position="476"/>
    </location>
</feature>
<name>U6H4U6_9EIME</name>
<feature type="compositionally biased region" description="Polar residues" evidence="1">
    <location>
        <begin position="592"/>
        <end position="607"/>
    </location>
</feature>
<feature type="compositionally biased region" description="Low complexity" evidence="1">
    <location>
        <begin position="612"/>
        <end position="622"/>
    </location>
</feature>
<feature type="region of interest" description="Disordered" evidence="1">
    <location>
        <begin position="358"/>
        <end position="390"/>
    </location>
</feature>
<keyword evidence="3" id="KW-1185">Reference proteome</keyword>
<gene>
    <name evidence="2" type="ORF">EPH_0016830</name>
</gene>
<evidence type="ECO:0000313" key="2">
    <source>
        <dbReference type="EMBL" id="CDI85739.1"/>
    </source>
</evidence>
<evidence type="ECO:0000313" key="3">
    <source>
        <dbReference type="Proteomes" id="UP000018201"/>
    </source>
</evidence>
<protein>
    <submittedName>
        <fullName evidence="2">Uncharacterized protein</fullName>
    </submittedName>
</protein>
<reference evidence="2" key="1">
    <citation type="submission" date="2013-10" db="EMBL/GenBank/DDBJ databases">
        <title>Genomic analysis of the causative agents of coccidiosis in chickens.</title>
        <authorList>
            <person name="Reid A.J."/>
            <person name="Blake D."/>
            <person name="Billington K."/>
            <person name="Browne H."/>
            <person name="Dunn M."/>
            <person name="Hung S."/>
            <person name="Kawahara F."/>
            <person name="Miranda-Saavedra D."/>
            <person name="Mourier T."/>
            <person name="Nagra H."/>
            <person name="Otto T.D."/>
            <person name="Rawlings N."/>
            <person name="Sanchez A."/>
            <person name="Sanders M."/>
            <person name="Subramaniam C."/>
            <person name="Tay Y."/>
            <person name="Dear P."/>
            <person name="Doerig C."/>
            <person name="Gruber A."/>
            <person name="Parkinson J."/>
            <person name="Shirley M."/>
            <person name="Wan K.L."/>
            <person name="Berriman M."/>
            <person name="Tomley F."/>
            <person name="Pain A."/>
        </authorList>
    </citation>
    <scope>NUCLEOTIDE SEQUENCE [LARGE SCALE GENOMIC DNA]</scope>
    <source>
        <strain evidence="2">Houghton</strain>
    </source>
</reference>
<feature type="compositionally biased region" description="Acidic residues" evidence="1">
    <location>
        <begin position="358"/>
        <end position="369"/>
    </location>
</feature>
<feature type="compositionally biased region" description="Acidic residues" evidence="1">
    <location>
        <begin position="1"/>
        <end position="11"/>
    </location>
</feature>
<reference evidence="2" key="2">
    <citation type="submission" date="2013-10" db="EMBL/GenBank/DDBJ databases">
        <authorList>
            <person name="Aslett M."/>
        </authorList>
    </citation>
    <scope>NUCLEOTIDE SEQUENCE [LARGE SCALE GENOMIC DNA]</scope>
    <source>
        <strain evidence="2">Houghton</strain>
    </source>
</reference>
<feature type="region of interest" description="Disordered" evidence="1">
    <location>
        <begin position="46"/>
        <end position="73"/>
    </location>
</feature>
<sequence length="622" mass="67483">MAGEGPVEEGEGPSGGRFGGPRTQLKRRMALAQYMLHQVRCSRQAYYPETGKKGGPQEGSPGGSQGDGTGDSAADIAAAGAEGLADALDPSVPVSALLTTIPTSPSAAADAGGTSPHLTAAGEAAEGAAAAAVPGPSWGVLARETVAAAGRPPHEALELYLCERLLPLLDSALAALCSFVEQLDADERQYKQSLQQQQQRPQQQQPEAAQDQRAAGPCLFLGQGLRDRFDPLVWLAQYLLRQGNAAEAYERSGRNSSNRKQHKIRGQEAPAFSLGNAAEAYERASGLWGTAVAATTAATAAKTERPWVRGEHIRHSELPFYLSVTAQVREERGWRALEALKTQTERFLYRYLKELQQQEEEEGEQDEGEGPCQKQGQQQAEQQQEQQQQQAECEEERCPLTAEDLPVVLQALDKLWGLGEEQGLFAAVAAEEEETDTEAGSLPSSSRGGRLSARQLHMHPRSSRRSSNSSSSNGGDNSYGSIVGACSGVPLEVADSSNITFAELWSFVSACLQACAPLRQAVFAYALKAASSSTTQPQQQQQEGEEETQQQQQEEIVEQQQEQPDVLQQKEIREQQQERQQQQQETEEGQQPHTASLSSRVGSNSEIENSEEQQQQEQHQQQ</sequence>
<feature type="compositionally biased region" description="Low complexity" evidence="1">
    <location>
        <begin position="549"/>
        <end position="567"/>
    </location>
</feature>
<feature type="compositionally biased region" description="Low complexity" evidence="1">
    <location>
        <begin position="438"/>
        <end position="455"/>
    </location>
</feature>
<feature type="compositionally biased region" description="Low complexity" evidence="1">
    <location>
        <begin position="370"/>
        <end position="390"/>
    </location>
</feature>
<feature type="compositionally biased region" description="Low complexity" evidence="1">
    <location>
        <begin position="465"/>
        <end position="476"/>
    </location>
</feature>
<evidence type="ECO:0000256" key="1">
    <source>
        <dbReference type="SAM" id="MobiDB-lite"/>
    </source>
</evidence>